<dbReference type="EMBL" id="JAHUZN010000009">
    <property type="protein sequence ID" value="KAG8484252.1"/>
    <property type="molecule type" value="Genomic_DNA"/>
</dbReference>
<organism evidence="2 3">
    <name type="scientific">Gossypium anomalum</name>
    <dbReference type="NCBI Taxonomy" id="47600"/>
    <lineage>
        <taxon>Eukaryota</taxon>
        <taxon>Viridiplantae</taxon>
        <taxon>Streptophyta</taxon>
        <taxon>Embryophyta</taxon>
        <taxon>Tracheophyta</taxon>
        <taxon>Spermatophyta</taxon>
        <taxon>Magnoliopsida</taxon>
        <taxon>eudicotyledons</taxon>
        <taxon>Gunneridae</taxon>
        <taxon>Pentapetalae</taxon>
        <taxon>rosids</taxon>
        <taxon>malvids</taxon>
        <taxon>Malvales</taxon>
        <taxon>Malvaceae</taxon>
        <taxon>Malvoideae</taxon>
        <taxon>Gossypium</taxon>
    </lineage>
</organism>
<dbReference type="InterPro" id="IPR043502">
    <property type="entry name" value="DNA/RNA_pol_sf"/>
</dbReference>
<evidence type="ECO:0000259" key="1">
    <source>
        <dbReference type="Pfam" id="PF07727"/>
    </source>
</evidence>
<proteinExistence type="predicted"/>
<dbReference type="Proteomes" id="UP000701853">
    <property type="component" value="Chromosome 9"/>
</dbReference>
<reference evidence="2 3" key="1">
    <citation type="journal article" date="2021" name="bioRxiv">
        <title>The Gossypium anomalum genome as a resource for cotton improvement and evolutionary analysis of hybrid incompatibility.</title>
        <authorList>
            <person name="Grover C.E."/>
            <person name="Yuan D."/>
            <person name="Arick M.A."/>
            <person name="Miller E.R."/>
            <person name="Hu G."/>
            <person name="Peterson D.G."/>
            <person name="Wendel J.F."/>
            <person name="Udall J.A."/>
        </authorList>
    </citation>
    <scope>NUCLEOTIDE SEQUENCE [LARGE SCALE GENOMIC DNA]</scope>
    <source>
        <strain evidence="2">JFW-Udall</strain>
        <tissue evidence="2">Leaf</tissue>
    </source>
</reference>
<dbReference type="SUPFAM" id="SSF56672">
    <property type="entry name" value="DNA/RNA polymerases"/>
    <property type="match status" value="1"/>
</dbReference>
<sequence>MDEEPASFEEAKGYPEWKSAMDEEIEALNKNQTLELVPKPKNCKLVTCKWVYRLKRKSDGTVDRCKARLVARGFSQSYGLDYEETYSPVAKMVTLRTIFSLAAMKTWKAWQLDIKNAFLYGELDCEVFVEQPTGYVSEQHPHHVFHLKKALYGLKKAPRAWYGKVAQFMIFYGFRVSEADSSLFIKLESNAHLLVLLYVDDMIITGNNEAEISMLKNKLSVRFEIKNLGELFNMEESREKSTPMEKCLKLKKDEGELLKDVRKFRQLVGSLIYLTITRPEISYAVGVVSQFMQAPRTPHLDVAKRILRYIKGTNDFSLFYNKGNDFSLQGYTNADWAGSIEDGRSISGYCFSFGSAAISWCSKKQPIVTLSSTEAEYIAATMAALDCVWLKLLMKDIRCAVDSPVQIYCDNQSAVKLASNSVFHVRTKHIEARHHFIFEKVLDQEIVLEGISSNQQIADIFTKALGKPEFECFRVALGVVNPEYALRGGVKNSASQ</sequence>
<dbReference type="CDD" id="cd09272">
    <property type="entry name" value="RNase_HI_RT_Ty1"/>
    <property type="match status" value="1"/>
</dbReference>
<dbReference type="AlphaFoldDB" id="A0A8J6CR23"/>
<accession>A0A8J6CR23</accession>
<dbReference type="Pfam" id="PF07727">
    <property type="entry name" value="RVT_2"/>
    <property type="match status" value="1"/>
</dbReference>
<comment type="caution">
    <text evidence="2">The sequence shown here is derived from an EMBL/GenBank/DDBJ whole genome shotgun (WGS) entry which is preliminary data.</text>
</comment>
<evidence type="ECO:0000313" key="2">
    <source>
        <dbReference type="EMBL" id="KAG8484252.1"/>
    </source>
</evidence>
<evidence type="ECO:0000313" key="3">
    <source>
        <dbReference type="Proteomes" id="UP000701853"/>
    </source>
</evidence>
<keyword evidence="3" id="KW-1185">Reference proteome</keyword>
<gene>
    <name evidence="2" type="ORF">CXB51_023902</name>
</gene>
<dbReference type="OrthoDB" id="997963at2759"/>
<dbReference type="InterPro" id="IPR013103">
    <property type="entry name" value="RVT_2"/>
</dbReference>
<name>A0A8J6CR23_9ROSI</name>
<protein>
    <recommendedName>
        <fullName evidence="1">Reverse transcriptase Ty1/copia-type domain-containing protein</fullName>
    </recommendedName>
</protein>
<dbReference type="PANTHER" id="PTHR11439:SF481">
    <property type="entry name" value="REVERSE TRANSCRIPTASE TY1_COPIA-TYPE DOMAIN-CONTAINING PROTEIN"/>
    <property type="match status" value="1"/>
</dbReference>
<feature type="domain" description="Reverse transcriptase Ty1/copia-type" evidence="1">
    <location>
        <begin position="31"/>
        <end position="231"/>
    </location>
</feature>
<dbReference type="PANTHER" id="PTHR11439">
    <property type="entry name" value="GAG-POL-RELATED RETROTRANSPOSON"/>
    <property type="match status" value="1"/>
</dbReference>